<gene>
    <name evidence="2" type="ORF">C5F47_03025</name>
</gene>
<protein>
    <submittedName>
        <fullName evidence="2">Uncharacterized protein</fullName>
    </submittedName>
</protein>
<dbReference type="KEGG" id="ncl:C5F47_03025"/>
<keyword evidence="3" id="KW-1185">Reference proteome</keyword>
<evidence type="ECO:0000313" key="2">
    <source>
        <dbReference type="EMBL" id="QLH02604.1"/>
    </source>
</evidence>
<proteinExistence type="predicted"/>
<feature type="region of interest" description="Disordered" evidence="1">
    <location>
        <begin position="1"/>
        <end position="21"/>
    </location>
</feature>
<evidence type="ECO:0000256" key="1">
    <source>
        <dbReference type="SAM" id="MobiDB-lite"/>
    </source>
</evidence>
<dbReference type="AlphaFoldDB" id="A0A7D5R5H1"/>
<evidence type="ECO:0000313" key="3">
    <source>
        <dbReference type="Proteomes" id="UP000509771"/>
    </source>
</evidence>
<dbReference type="RefSeq" id="WP_179361443.1">
    <property type="nucleotide sequence ID" value="NZ_CP026993.1"/>
</dbReference>
<sequence>MGIKEKFSKKTKPNKSTKDTVKKELHTEFEEDKKQVVGHAKRIKSLWRSKEVLQLKTEAIVVLWKKKGYEPQFFEEFDKVTKEGYQLVLMEGVKALDAGPIDIQIGSYYYFQNKKYIK</sequence>
<reference evidence="2 3" key="1">
    <citation type="submission" date="2018-02" db="EMBL/GenBank/DDBJ databases">
        <title>Complete genome of Nitrosopumilus cobalaminigenes HCA1.</title>
        <authorList>
            <person name="Qin W."/>
            <person name="Zheng Y."/>
            <person name="Stahl D.A."/>
        </authorList>
    </citation>
    <scope>NUCLEOTIDE SEQUENCE [LARGE SCALE GENOMIC DNA]</scope>
    <source>
        <strain evidence="2 3">HCA1</strain>
    </source>
</reference>
<name>A0A7D5R5H1_9ARCH</name>
<dbReference type="GeneID" id="56058959"/>
<dbReference type="EMBL" id="CP026993">
    <property type="protein sequence ID" value="QLH02604.1"/>
    <property type="molecule type" value="Genomic_DNA"/>
</dbReference>
<dbReference type="Proteomes" id="UP000509771">
    <property type="component" value="Chromosome"/>
</dbReference>
<accession>A0A7D5R5H1</accession>
<organism evidence="2 3">
    <name type="scientific">Nitrosopumilus cobalaminigenes</name>
    <dbReference type="NCBI Taxonomy" id="1470066"/>
    <lineage>
        <taxon>Archaea</taxon>
        <taxon>Nitrososphaerota</taxon>
        <taxon>Nitrososphaeria</taxon>
        <taxon>Nitrosopumilales</taxon>
        <taxon>Nitrosopumilaceae</taxon>
        <taxon>Nitrosopumilus</taxon>
    </lineage>
</organism>